<proteinExistence type="predicted"/>
<dbReference type="AlphaFoldDB" id="A0A183JN94"/>
<evidence type="ECO:0000313" key="1">
    <source>
        <dbReference type="WBParaSite" id="SCUD_0000418001-mRNA-1"/>
    </source>
</evidence>
<accession>A0A183JN94</accession>
<sequence>LTFTSGPSFSENKTVNFNLPSLPINVTALSSTFPQSISAVQQLCSVKGTTSKKRRLFGEQDRISALMSLNEFEDDYKSEAHRISSKTRLSQLTYSRASSDSKLYPETVDSVLPLIKPVSIVITDCFLESEEDDIVDSGQLVKKRRKNSK</sequence>
<dbReference type="WBParaSite" id="SCUD_0000418001-mRNA-1">
    <property type="protein sequence ID" value="SCUD_0000418001-mRNA-1"/>
    <property type="gene ID" value="SCUD_0000418001"/>
</dbReference>
<name>A0A183JN94_9TREM</name>
<organism evidence="1">
    <name type="scientific">Schistosoma curassoni</name>
    <dbReference type="NCBI Taxonomy" id="6186"/>
    <lineage>
        <taxon>Eukaryota</taxon>
        <taxon>Metazoa</taxon>
        <taxon>Spiralia</taxon>
        <taxon>Lophotrochozoa</taxon>
        <taxon>Platyhelminthes</taxon>
        <taxon>Trematoda</taxon>
        <taxon>Digenea</taxon>
        <taxon>Strigeidida</taxon>
        <taxon>Schistosomatoidea</taxon>
        <taxon>Schistosomatidae</taxon>
        <taxon>Schistosoma</taxon>
    </lineage>
</organism>
<reference evidence="1" key="1">
    <citation type="submission" date="2016-06" db="UniProtKB">
        <authorList>
            <consortium name="WormBaseParasite"/>
        </authorList>
    </citation>
    <scope>IDENTIFICATION</scope>
</reference>
<protein>
    <submittedName>
        <fullName evidence="1">BESS domain-containing protein</fullName>
    </submittedName>
</protein>